<dbReference type="InterPro" id="IPR044925">
    <property type="entry name" value="His-Me_finger_sf"/>
</dbReference>
<dbReference type="AlphaFoldDB" id="A0A2H1IWM9"/>
<dbReference type="RefSeq" id="WP_101624051.1">
    <property type="nucleotide sequence ID" value="NZ_FXZC01000003.1"/>
</dbReference>
<evidence type="ECO:0000313" key="3">
    <source>
        <dbReference type="Proteomes" id="UP000234333"/>
    </source>
</evidence>
<organism evidence="2 3">
    <name type="scientific">Brevibacterium casei CIP 102111</name>
    <dbReference type="NCBI Taxonomy" id="1255625"/>
    <lineage>
        <taxon>Bacteria</taxon>
        <taxon>Bacillati</taxon>
        <taxon>Actinomycetota</taxon>
        <taxon>Actinomycetes</taxon>
        <taxon>Micrococcales</taxon>
        <taxon>Brevibacteriaceae</taxon>
        <taxon>Brevibacterium</taxon>
    </lineage>
</organism>
<proteinExistence type="predicted"/>
<feature type="domain" description="HNH nuclease" evidence="1">
    <location>
        <begin position="84"/>
        <end position="126"/>
    </location>
</feature>
<dbReference type="GeneID" id="99775342"/>
<dbReference type="Proteomes" id="UP000234333">
    <property type="component" value="Unassembled WGS sequence"/>
</dbReference>
<reference evidence="2 3" key="1">
    <citation type="submission" date="2017-03" db="EMBL/GenBank/DDBJ databases">
        <authorList>
            <person name="Afonso C.L."/>
            <person name="Miller P.J."/>
            <person name="Scott M.A."/>
            <person name="Spackman E."/>
            <person name="Goraichik I."/>
            <person name="Dimitrov K.M."/>
            <person name="Suarez D.L."/>
            <person name="Swayne D.E."/>
        </authorList>
    </citation>
    <scope>NUCLEOTIDE SEQUENCE [LARGE SCALE GENOMIC DNA]</scope>
    <source>
        <strain evidence="2 3">CIP 102111</strain>
    </source>
</reference>
<accession>A0A2H1IWM9</accession>
<dbReference type="Gene3D" id="3.90.75.20">
    <property type="match status" value="1"/>
</dbReference>
<dbReference type="Pfam" id="PF13392">
    <property type="entry name" value="HNH_3"/>
    <property type="match status" value="1"/>
</dbReference>
<dbReference type="SUPFAM" id="SSF54060">
    <property type="entry name" value="His-Me finger endonucleases"/>
    <property type="match status" value="1"/>
</dbReference>
<evidence type="ECO:0000313" key="2">
    <source>
        <dbReference type="EMBL" id="SMX79627.1"/>
    </source>
</evidence>
<dbReference type="EMBL" id="FXZC01000003">
    <property type="protein sequence ID" value="SMX79627.1"/>
    <property type="molecule type" value="Genomic_DNA"/>
</dbReference>
<name>A0A2H1IWM9_9MICO</name>
<gene>
    <name evidence="2" type="ORF">BC102111_01670</name>
</gene>
<dbReference type="InterPro" id="IPR003615">
    <property type="entry name" value="HNH_nuc"/>
</dbReference>
<dbReference type="Gene3D" id="1.20.5.2050">
    <property type="match status" value="1"/>
</dbReference>
<sequence length="197" mass="22414">MENATRCSIDGCDGSHLARGWCNKHYQRWRKYGSPTIDLSPDAKAARTLEARSKITADSCILWMGYIARNGYGYMSFRGIRTEVHRVAWTLANGPIPTGMEIDHRCWNRACMNVDHLRLVTTSQNHQHRQGANRNNKASGVQGVYWNAITNAWMAKVQHEGRQHYAGTRFATIEEAAEAARQLRNVLFTHNDRDRAA</sequence>
<protein>
    <submittedName>
        <fullName evidence="2">AP2 domain-containing protein</fullName>
    </submittedName>
</protein>
<evidence type="ECO:0000259" key="1">
    <source>
        <dbReference type="Pfam" id="PF13392"/>
    </source>
</evidence>